<evidence type="ECO:0000259" key="12">
    <source>
        <dbReference type="SMART" id="SM00861"/>
    </source>
</evidence>
<feature type="binding site" evidence="11">
    <location>
        <position position="175"/>
    </location>
    <ligand>
        <name>thiamine diphosphate</name>
        <dbReference type="ChEBI" id="CHEBI:58937"/>
    </ligand>
</feature>
<dbReference type="FunFam" id="3.40.50.920:FF:000002">
    <property type="entry name" value="1-deoxy-D-xylulose-5-phosphate synthase"/>
    <property type="match status" value="1"/>
</dbReference>
<evidence type="ECO:0000256" key="6">
    <source>
        <dbReference type="ARBA" id="ARBA00022842"/>
    </source>
</evidence>
<keyword evidence="5 11" id="KW-0479">Metal-binding</keyword>
<dbReference type="Proteomes" id="UP000178602">
    <property type="component" value="Unassembled WGS sequence"/>
</dbReference>
<dbReference type="EMBL" id="MEUG01000001">
    <property type="protein sequence ID" value="OGC27718.1"/>
    <property type="molecule type" value="Genomic_DNA"/>
</dbReference>
<evidence type="ECO:0000313" key="14">
    <source>
        <dbReference type="Proteomes" id="UP000178602"/>
    </source>
</evidence>
<dbReference type="FunFam" id="3.40.50.970:FF:000005">
    <property type="entry name" value="1-deoxy-D-xylulose-5-phosphate synthase"/>
    <property type="match status" value="1"/>
</dbReference>
<evidence type="ECO:0000256" key="4">
    <source>
        <dbReference type="ARBA" id="ARBA00022679"/>
    </source>
</evidence>
<dbReference type="InterPro" id="IPR005477">
    <property type="entry name" value="Dxylulose-5-P_synthase"/>
</dbReference>
<dbReference type="SMART" id="SM00861">
    <property type="entry name" value="Transket_pyr"/>
    <property type="match status" value="1"/>
</dbReference>
<dbReference type="CDD" id="cd02007">
    <property type="entry name" value="TPP_DXS"/>
    <property type="match status" value="1"/>
</dbReference>
<dbReference type="GO" id="GO:0000287">
    <property type="term" value="F:magnesium ion binding"/>
    <property type="evidence" value="ECO:0007669"/>
    <property type="project" value="UniProtKB-UniRule"/>
</dbReference>
<comment type="subunit">
    <text evidence="3 11">Homodimer.</text>
</comment>
<feature type="binding site" evidence="11">
    <location>
        <position position="370"/>
    </location>
    <ligand>
        <name>thiamine diphosphate</name>
        <dbReference type="ChEBI" id="CHEBI:58937"/>
    </ligand>
</feature>
<feature type="binding site" evidence="11">
    <location>
        <position position="289"/>
    </location>
    <ligand>
        <name>thiamine diphosphate</name>
        <dbReference type="ChEBI" id="CHEBI:58937"/>
    </ligand>
</feature>
<keyword evidence="6 11" id="KW-0460">Magnesium</keyword>
<feature type="binding site" evidence="11">
    <location>
        <position position="74"/>
    </location>
    <ligand>
        <name>thiamine diphosphate</name>
        <dbReference type="ChEBI" id="CHEBI:58937"/>
    </ligand>
</feature>
<dbReference type="InterPro" id="IPR005475">
    <property type="entry name" value="Transketolase-like_Pyr-bd"/>
</dbReference>
<keyword evidence="7 11" id="KW-0784">Thiamine biosynthesis</keyword>
<dbReference type="InterPro" id="IPR029061">
    <property type="entry name" value="THDP-binding"/>
</dbReference>
<sequence length="622" mass="67280">MSTLLDKLKLPEALRELSTKQLEDISQEIRQKIVEVASKNGGHVASSLGAVEIAVSLHASFNSPRDRIIWDVGHQAYAHKILTGRLSNFHTLRQENGLSGFPNIDESPHDPFTVGHASTSISQAVGLAHARDLAGEKNHIVAVIGDGSLSGGLSYEAINNASSLKSNMIVILNDNEMSISRNVGALSNYLTRFSTSGAYLELRNRIEGIVKKIPRVGVSLFDAAKTLKDRTKHIVVNFKVDVIFEQLGFKYFGPIDGHNIPLIMSTLHHAKEIQGPVLIHVLTKKGKGYPPAEKEPTRFHGTGPFDIKTGAAVKSDAPKSYTAVFGETLVKLADADPKIVGITAAMIDGTGLEEFCRKHPARFFDVGIAEEHAVTFAGGLAKGGFKPFLALYSTFLQRAYDEIVHDVCLQNLPVVFAIDRAGIVGEDGATHNGIFDLAFLRSLPNISVMAPKDENEFQQMLYSASKAAGPVAIRYPRGSGIGVALNNELRQLTIGRGEIVHKGKGAKILAIAIGSMVHPTIEASKLAEANGDGVTVINARFVKPLDRELILKEAKKAERIVTVEEGVLEGGFGSAILELLTEEGLTKPIKRLGFPSKFIEHGKRPDILEKYGLSPDKIARSL</sequence>
<comment type="pathway">
    <text evidence="1 11">Metabolic intermediate biosynthesis; 1-deoxy-D-xylulose 5-phosphate biosynthesis; 1-deoxy-D-xylulose 5-phosphate from D-glyceraldehyde 3-phosphate and pyruvate: step 1/1.</text>
</comment>
<evidence type="ECO:0000256" key="9">
    <source>
        <dbReference type="ARBA" id="ARBA00023229"/>
    </source>
</evidence>
<dbReference type="InterPro" id="IPR009014">
    <property type="entry name" value="Transketo_C/PFOR_II"/>
</dbReference>
<dbReference type="InterPro" id="IPR049557">
    <property type="entry name" value="Transketolase_CS"/>
</dbReference>
<feature type="binding site" evidence="11">
    <location>
        <position position="175"/>
    </location>
    <ligand>
        <name>Mg(2+)</name>
        <dbReference type="ChEBI" id="CHEBI:18420"/>
    </ligand>
</feature>
<dbReference type="GO" id="GO:0005829">
    <property type="term" value="C:cytosol"/>
    <property type="evidence" value="ECO:0007669"/>
    <property type="project" value="TreeGrafter"/>
</dbReference>
<comment type="function">
    <text evidence="10 11">Catalyzes the acyloin condensation reaction between C atoms 2 and 3 of pyruvate and glyceraldehyde 3-phosphate to yield 1-deoxy-D-xylulose-5-phosphate (DXP).</text>
</comment>
<comment type="cofactor">
    <cofactor evidence="11">
        <name>Mg(2+)</name>
        <dbReference type="ChEBI" id="CHEBI:18420"/>
    </cofactor>
    <text evidence="11">Binds 1 Mg(2+) ion per subunit.</text>
</comment>
<comment type="similarity">
    <text evidence="2 11">Belongs to the transketolase family. DXPS subfamily.</text>
</comment>
<feature type="binding site" evidence="11">
    <location>
        <begin position="147"/>
        <end position="148"/>
    </location>
    <ligand>
        <name>thiamine diphosphate</name>
        <dbReference type="ChEBI" id="CHEBI:58937"/>
    </ligand>
</feature>
<dbReference type="CDD" id="cd07033">
    <property type="entry name" value="TPP_PYR_DXS_TK_like"/>
    <property type="match status" value="1"/>
</dbReference>
<dbReference type="PROSITE" id="PS00801">
    <property type="entry name" value="TRANSKETOLASE_1"/>
    <property type="match status" value="1"/>
</dbReference>
<dbReference type="GO" id="GO:0030976">
    <property type="term" value="F:thiamine pyrophosphate binding"/>
    <property type="evidence" value="ECO:0007669"/>
    <property type="project" value="UniProtKB-UniRule"/>
</dbReference>
<evidence type="ECO:0000256" key="5">
    <source>
        <dbReference type="ARBA" id="ARBA00022723"/>
    </source>
</evidence>
<dbReference type="SUPFAM" id="SSF52518">
    <property type="entry name" value="Thiamin diphosphate-binding fold (THDP-binding)"/>
    <property type="match status" value="2"/>
</dbReference>
<dbReference type="Gene3D" id="3.40.50.920">
    <property type="match status" value="1"/>
</dbReference>
<dbReference type="NCBIfam" id="TIGR00204">
    <property type="entry name" value="dxs"/>
    <property type="match status" value="1"/>
</dbReference>
<organism evidence="13 14">
    <name type="scientific">candidate division WOR-1 bacterium RIFOXYC12_FULL_54_18</name>
    <dbReference type="NCBI Taxonomy" id="1802584"/>
    <lineage>
        <taxon>Bacteria</taxon>
        <taxon>Bacillati</taxon>
        <taxon>Saganbacteria</taxon>
    </lineage>
</organism>
<proteinExistence type="inferred from homology"/>
<dbReference type="SUPFAM" id="SSF52922">
    <property type="entry name" value="TK C-terminal domain-like"/>
    <property type="match status" value="1"/>
</dbReference>
<reference evidence="13 14" key="1">
    <citation type="journal article" date="2016" name="Nat. Commun.">
        <title>Thousands of microbial genomes shed light on interconnected biogeochemical processes in an aquifer system.</title>
        <authorList>
            <person name="Anantharaman K."/>
            <person name="Brown C.T."/>
            <person name="Hug L.A."/>
            <person name="Sharon I."/>
            <person name="Castelle C.J."/>
            <person name="Probst A.J."/>
            <person name="Thomas B.C."/>
            <person name="Singh A."/>
            <person name="Wilkins M.J."/>
            <person name="Karaoz U."/>
            <person name="Brodie E.L."/>
            <person name="Williams K.H."/>
            <person name="Hubbard S.S."/>
            <person name="Banfield J.F."/>
        </authorList>
    </citation>
    <scope>NUCLEOTIDE SEQUENCE [LARGE SCALE GENOMIC DNA]</scope>
</reference>
<comment type="caution">
    <text evidence="13">The sequence shown here is derived from an EMBL/GenBank/DDBJ whole genome shotgun (WGS) entry which is preliminary data.</text>
</comment>
<dbReference type="UniPathway" id="UPA00064">
    <property type="reaction ID" value="UER00091"/>
</dbReference>
<comment type="catalytic activity">
    <reaction evidence="11">
        <text>D-glyceraldehyde 3-phosphate + pyruvate + H(+) = 1-deoxy-D-xylulose 5-phosphate + CO2</text>
        <dbReference type="Rhea" id="RHEA:12605"/>
        <dbReference type="ChEBI" id="CHEBI:15361"/>
        <dbReference type="ChEBI" id="CHEBI:15378"/>
        <dbReference type="ChEBI" id="CHEBI:16526"/>
        <dbReference type="ChEBI" id="CHEBI:57792"/>
        <dbReference type="ChEBI" id="CHEBI:59776"/>
        <dbReference type="EC" id="2.2.1.7"/>
    </reaction>
</comment>
<dbReference type="HAMAP" id="MF_00315">
    <property type="entry name" value="DXP_synth"/>
    <property type="match status" value="1"/>
</dbReference>
<dbReference type="AlphaFoldDB" id="A0A1F4T4T3"/>
<keyword evidence="8 11" id="KW-0786">Thiamine pyrophosphate</keyword>
<evidence type="ECO:0000256" key="7">
    <source>
        <dbReference type="ARBA" id="ARBA00022977"/>
    </source>
</evidence>
<feature type="binding site" evidence="11">
    <location>
        <position position="146"/>
    </location>
    <ligand>
        <name>Mg(2+)</name>
        <dbReference type="ChEBI" id="CHEBI:18420"/>
    </ligand>
</feature>
<dbReference type="GO" id="GO:0019288">
    <property type="term" value="P:isopentenyl diphosphate biosynthetic process, methylerythritol 4-phosphate pathway"/>
    <property type="evidence" value="ECO:0007669"/>
    <property type="project" value="TreeGrafter"/>
</dbReference>
<dbReference type="Pfam" id="PF02779">
    <property type="entry name" value="Transket_pyr"/>
    <property type="match status" value="1"/>
</dbReference>
<name>A0A1F4T4T3_UNCSA</name>
<evidence type="ECO:0000256" key="8">
    <source>
        <dbReference type="ARBA" id="ARBA00023052"/>
    </source>
</evidence>
<dbReference type="NCBIfam" id="NF003933">
    <property type="entry name" value="PRK05444.2-2"/>
    <property type="match status" value="1"/>
</dbReference>
<dbReference type="PROSITE" id="PS00802">
    <property type="entry name" value="TRANSKETOLASE_2"/>
    <property type="match status" value="1"/>
</dbReference>
<evidence type="ECO:0000256" key="3">
    <source>
        <dbReference type="ARBA" id="ARBA00011738"/>
    </source>
</evidence>
<dbReference type="GO" id="GO:0009228">
    <property type="term" value="P:thiamine biosynthetic process"/>
    <property type="evidence" value="ECO:0007669"/>
    <property type="project" value="UniProtKB-UniRule"/>
</dbReference>
<dbReference type="Pfam" id="PF13292">
    <property type="entry name" value="DXP_synthase_N"/>
    <property type="match status" value="1"/>
</dbReference>
<accession>A0A1F4T4T3</accession>
<dbReference type="Pfam" id="PF02780">
    <property type="entry name" value="Transketolase_C"/>
    <property type="match status" value="1"/>
</dbReference>
<evidence type="ECO:0000256" key="10">
    <source>
        <dbReference type="ARBA" id="ARBA00055605"/>
    </source>
</evidence>
<comment type="cofactor">
    <cofactor evidence="11">
        <name>thiamine diphosphate</name>
        <dbReference type="ChEBI" id="CHEBI:58937"/>
    </cofactor>
    <text evidence="11">Binds 1 thiamine pyrophosphate per subunit.</text>
</comment>
<protein>
    <recommendedName>
        <fullName evidence="11">1-deoxy-D-xylulose-5-phosphate synthase</fullName>
        <ecNumber evidence="11">2.2.1.7</ecNumber>
    </recommendedName>
    <alternativeName>
        <fullName evidence="11">1-deoxyxylulose-5-phosphate synthase</fullName>
        <shortName evidence="11">DXP synthase</shortName>
        <shortName evidence="11">DXPS</shortName>
    </alternativeName>
</protein>
<evidence type="ECO:0000313" key="13">
    <source>
        <dbReference type="EMBL" id="OGC27718.1"/>
    </source>
</evidence>
<keyword evidence="4 11" id="KW-0808">Transferase</keyword>
<feature type="domain" description="Transketolase-like pyrimidine-binding" evidence="12">
    <location>
        <begin position="319"/>
        <end position="483"/>
    </location>
</feature>
<dbReference type="PANTHER" id="PTHR43322">
    <property type="entry name" value="1-D-DEOXYXYLULOSE 5-PHOSPHATE SYNTHASE-RELATED"/>
    <property type="match status" value="1"/>
</dbReference>
<feature type="binding site" evidence="11">
    <location>
        <begin position="115"/>
        <end position="117"/>
    </location>
    <ligand>
        <name>thiamine diphosphate</name>
        <dbReference type="ChEBI" id="CHEBI:58937"/>
    </ligand>
</feature>
<evidence type="ECO:0000256" key="1">
    <source>
        <dbReference type="ARBA" id="ARBA00004980"/>
    </source>
</evidence>
<evidence type="ECO:0000256" key="11">
    <source>
        <dbReference type="HAMAP-Rule" id="MF_00315"/>
    </source>
</evidence>
<dbReference type="PANTHER" id="PTHR43322:SF5">
    <property type="entry name" value="1-DEOXY-D-XYLULOSE-5-PHOSPHATE SYNTHASE, CHLOROPLASTIC"/>
    <property type="match status" value="1"/>
</dbReference>
<dbReference type="GO" id="GO:0008661">
    <property type="term" value="F:1-deoxy-D-xylulose-5-phosphate synthase activity"/>
    <property type="evidence" value="ECO:0007669"/>
    <property type="project" value="UniProtKB-UniRule"/>
</dbReference>
<dbReference type="GO" id="GO:0016114">
    <property type="term" value="P:terpenoid biosynthetic process"/>
    <property type="evidence" value="ECO:0007669"/>
    <property type="project" value="UniProtKB-UniRule"/>
</dbReference>
<dbReference type="EC" id="2.2.1.7" evidence="11"/>
<dbReference type="InterPro" id="IPR020826">
    <property type="entry name" value="Transketolase_BS"/>
</dbReference>
<dbReference type="InterPro" id="IPR033248">
    <property type="entry name" value="Transketolase_C"/>
</dbReference>
<evidence type="ECO:0000256" key="2">
    <source>
        <dbReference type="ARBA" id="ARBA00011081"/>
    </source>
</evidence>
<dbReference type="Gene3D" id="3.40.50.970">
    <property type="match status" value="2"/>
</dbReference>
<gene>
    <name evidence="11" type="primary">dxs</name>
    <name evidence="13" type="ORF">A3K49_01725</name>
</gene>
<keyword evidence="9 11" id="KW-0414">Isoprene biosynthesis</keyword>